<dbReference type="InterPro" id="IPR005667">
    <property type="entry name" value="Sulph_transpt2"/>
</dbReference>
<evidence type="ECO:0000256" key="3">
    <source>
        <dbReference type="ARBA" id="ARBA00022448"/>
    </source>
</evidence>
<dbReference type="Gene3D" id="1.10.3720.10">
    <property type="entry name" value="MetI-like"/>
    <property type="match status" value="1"/>
</dbReference>
<comment type="similarity">
    <text evidence="9">Belongs to the binding-protein-dependent transport system permease family.</text>
</comment>
<organism evidence="11 12">
    <name type="scientific">Zafaria cholistanensis</name>
    <dbReference type="NCBI Taxonomy" id="1682741"/>
    <lineage>
        <taxon>Bacteria</taxon>
        <taxon>Bacillati</taxon>
        <taxon>Actinomycetota</taxon>
        <taxon>Actinomycetes</taxon>
        <taxon>Micrococcales</taxon>
        <taxon>Micrococcaceae</taxon>
        <taxon>Zafaria</taxon>
    </lineage>
</organism>
<keyword evidence="6" id="KW-0764">Sulfate transport</keyword>
<feature type="transmembrane region" description="Helical" evidence="9">
    <location>
        <begin position="243"/>
        <end position="264"/>
    </location>
</feature>
<keyword evidence="12" id="KW-1185">Reference proteome</keyword>
<keyword evidence="5 9" id="KW-1133">Transmembrane helix</keyword>
<dbReference type="InterPro" id="IPR035906">
    <property type="entry name" value="MetI-like_sf"/>
</dbReference>
<evidence type="ECO:0000256" key="2">
    <source>
        <dbReference type="ARBA" id="ARBA00011779"/>
    </source>
</evidence>
<evidence type="ECO:0000256" key="6">
    <source>
        <dbReference type="ARBA" id="ARBA00023032"/>
    </source>
</evidence>
<feature type="transmembrane region" description="Helical" evidence="9">
    <location>
        <begin position="97"/>
        <end position="119"/>
    </location>
</feature>
<evidence type="ECO:0000256" key="9">
    <source>
        <dbReference type="RuleBase" id="RU363032"/>
    </source>
</evidence>
<dbReference type="EMBL" id="BKDJ01000004">
    <property type="protein sequence ID" value="GER22522.1"/>
    <property type="molecule type" value="Genomic_DNA"/>
</dbReference>
<comment type="subunit">
    <text evidence="2">The complex is composed of two ATP-binding proteins (CysA), two transmembrane proteins (CysT and CysW) and a solute-binding protein (CysP).</text>
</comment>
<evidence type="ECO:0000259" key="10">
    <source>
        <dbReference type="PROSITE" id="PS50928"/>
    </source>
</evidence>
<evidence type="ECO:0000313" key="12">
    <source>
        <dbReference type="Proteomes" id="UP000325307"/>
    </source>
</evidence>
<accession>A0A5A7NQW6</accession>
<comment type="subcellular location">
    <subcellularLocation>
        <location evidence="9">Cell membrane</location>
        <topology evidence="9">Multi-pass membrane protein</topology>
    </subcellularLocation>
    <subcellularLocation>
        <location evidence="1">Membrane</location>
        <topology evidence="1">Multi-pass membrane protein</topology>
    </subcellularLocation>
</comment>
<evidence type="ECO:0000256" key="8">
    <source>
        <dbReference type="ARBA" id="ARBA00025323"/>
    </source>
</evidence>
<dbReference type="Pfam" id="PF00528">
    <property type="entry name" value="BPD_transp_1"/>
    <property type="match status" value="1"/>
</dbReference>
<dbReference type="AlphaFoldDB" id="A0A5A7NQW6"/>
<dbReference type="RefSeq" id="WP_225873683.1">
    <property type="nucleotide sequence ID" value="NZ_BKDJ01000004.1"/>
</dbReference>
<keyword evidence="4 9" id="KW-0812">Transmembrane</keyword>
<dbReference type="PANTHER" id="PTHR30406:SF8">
    <property type="entry name" value="SULFATE TRANSPORT SYSTEM PERMEASE PROTEIN CYST"/>
    <property type="match status" value="1"/>
</dbReference>
<feature type="transmembrane region" description="Helical" evidence="9">
    <location>
        <begin position="139"/>
        <end position="162"/>
    </location>
</feature>
<name>A0A5A7NQW6_9MICC</name>
<dbReference type="PANTHER" id="PTHR30406">
    <property type="entry name" value="SULFATE TRANSPORT SYSTEM PERMEASE PROTEIN"/>
    <property type="match status" value="1"/>
</dbReference>
<evidence type="ECO:0000256" key="1">
    <source>
        <dbReference type="ARBA" id="ARBA00004141"/>
    </source>
</evidence>
<dbReference type="InterPro" id="IPR000515">
    <property type="entry name" value="MetI-like"/>
</dbReference>
<keyword evidence="3 9" id="KW-0813">Transport</keyword>
<evidence type="ECO:0000256" key="7">
    <source>
        <dbReference type="ARBA" id="ARBA00023136"/>
    </source>
</evidence>
<dbReference type="PROSITE" id="PS50928">
    <property type="entry name" value="ABC_TM1"/>
    <property type="match status" value="1"/>
</dbReference>
<proteinExistence type="inferred from homology"/>
<reference evidence="11 12" key="1">
    <citation type="submission" date="2019-09" db="EMBL/GenBank/DDBJ databases">
        <title>Arthrobacter zafarii sp. nov., a moderately thermotolerant and halotolerant actinobacterium isolated from Cholistan desert soil of Pakistan.</title>
        <authorList>
            <person name="Amin A."/>
            <person name="Ahmed I."/>
            <person name="Khalid N."/>
            <person name="Schumann P."/>
            <person name="Busse H.J."/>
            <person name="Khan I.U."/>
            <person name="Li S."/>
            <person name="Li W.J."/>
        </authorList>
    </citation>
    <scope>NUCLEOTIDE SEQUENCE [LARGE SCALE GENOMIC DNA]</scope>
    <source>
        <strain evidence="11 12">NCCP-1664</strain>
    </source>
</reference>
<comment type="function">
    <text evidence="8">Part of the ABC transporter complex CysAWTP (TC 3.A.1.6.1) involved in sulfate/thiosulfate import. Probably responsible for the translocation of the substrate across the membrane.</text>
</comment>
<feature type="transmembrane region" description="Helical" evidence="9">
    <location>
        <begin position="183"/>
        <end position="205"/>
    </location>
</feature>
<dbReference type="CDD" id="cd06261">
    <property type="entry name" value="TM_PBP2"/>
    <property type="match status" value="1"/>
</dbReference>
<keyword evidence="7 9" id="KW-0472">Membrane</keyword>
<evidence type="ECO:0000256" key="4">
    <source>
        <dbReference type="ARBA" id="ARBA00022692"/>
    </source>
</evidence>
<dbReference type="SUPFAM" id="SSF161098">
    <property type="entry name" value="MetI-like"/>
    <property type="match status" value="1"/>
</dbReference>
<feature type="transmembrane region" description="Helical" evidence="9">
    <location>
        <begin position="61"/>
        <end position="85"/>
    </location>
</feature>
<dbReference type="GO" id="GO:0005886">
    <property type="term" value="C:plasma membrane"/>
    <property type="evidence" value="ECO:0007669"/>
    <property type="project" value="UniProtKB-SubCell"/>
</dbReference>
<evidence type="ECO:0000313" key="11">
    <source>
        <dbReference type="EMBL" id="GER22522.1"/>
    </source>
</evidence>
<protein>
    <submittedName>
        <fullName evidence="11">ABC transporter permease</fullName>
    </submittedName>
</protein>
<comment type="caution">
    <text evidence="11">The sequence shown here is derived from an EMBL/GenBank/DDBJ whole genome shotgun (WGS) entry which is preliminary data.</text>
</comment>
<feature type="domain" description="ABC transmembrane type-1" evidence="10">
    <location>
        <begin position="59"/>
        <end position="260"/>
    </location>
</feature>
<sequence length="272" mass="27931">MTHRSLSRPLRRAITPAWLWIPAATALALLAGPLLALLANAPWSQMPALLAEPAARTALGLSLATSATSTLACVGLGLPLAVVLTRLGGPLLHVLRSILLIPLVLSPVVSGIALLYFWGPRGAAGELLGGLGLGVGFSPAAVVLVQVFVALPFFVVAALSSLEAVDPDLELAAANAGANATQILRHITLPLAAPGVLVGALLAFARSLGEYGATITFAGSVEGRTRTLPLQIELSMNSNRPELALGLCLMLLALYLLVLGAAHLGSRSILPR</sequence>
<dbReference type="Proteomes" id="UP000325307">
    <property type="component" value="Unassembled WGS sequence"/>
</dbReference>
<evidence type="ECO:0000256" key="5">
    <source>
        <dbReference type="ARBA" id="ARBA00022989"/>
    </source>
</evidence>
<dbReference type="GO" id="GO:0015419">
    <property type="term" value="F:ABC-type sulfate transporter activity"/>
    <property type="evidence" value="ECO:0007669"/>
    <property type="project" value="InterPro"/>
</dbReference>
<gene>
    <name evidence="11" type="ORF">NCCP1664_10190</name>
</gene>